<dbReference type="InterPro" id="IPR011992">
    <property type="entry name" value="EF-hand-dom_pair"/>
</dbReference>
<evidence type="ECO:0000256" key="1">
    <source>
        <dbReference type="ARBA" id="ARBA00022837"/>
    </source>
</evidence>
<keyword evidence="3" id="KW-1185">Reference proteome</keyword>
<reference evidence="2 3" key="1">
    <citation type="submission" date="2024-07" db="EMBL/GenBank/DDBJ databases">
        <authorList>
            <person name="Akdeniz Z."/>
        </authorList>
    </citation>
    <scope>NUCLEOTIDE SEQUENCE [LARGE SCALE GENOMIC DNA]</scope>
</reference>
<proteinExistence type="predicted"/>
<dbReference type="EMBL" id="CAXDID020000013">
    <property type="protein sequence ID" value="CAL5981237.1"/>
    <property type="molecule type" value="Genomic_DNA"/>
</dbReference>
<dbReference type="SUPFAM" id="SSF47473">
    <property type="entry name" value="EF-hand"/>
    <property type="match status" value="1"/>
</dbReference>
<gene>
    <name evidence="2" type="ORF">HINF_LOCUS6555</name>
</gene>
<sequence>MMFGCCMGGDMTNLLGKAQKMQEQIQPQVDAIMPQVNEIYLKQFRQVDSDNDGFLSVQEVPLTIPSVCVTQRSARILLKLFSDVDRYDEKAYLQFVHCFLSANSLYDRIAKDYIERTNTHKMVQIGQYQKMEHTVNPHHTVNPYTLERCLVINQMQIQPDLFSHAIRQIDPNLTGLCFDEFFTLFGMIMLSMKRKNVQNSLQLQYEDQVVQEVFALL</sequence>
<name>A0ABP1GXB3_9EUKA</name>
<organism evidence="2 3">
    <name type="scientific">Hexamita inflata</name>
    <dbReference type="NCBI Taxonomy" id="28002"/>
    <lineage>
        <taxon>Eukaryota</taxon>
        <taxon>Metamonada</taxon>
        <taxon>Diplomonadida</taxon>
        <taxon>Hexamitidae</taxon>
        <taxon>Hexamitinae</taxon>
        <taxon>Hexamita</taxon>
    </lineage>
</organism>
<accession>A0ABP1GXB3</accession>
<dbReference type="Proteomes" id="UP001642409">
    <property type="component" value="Unassembled WGS sequence"/>
</dbReference>
<comment type="caution">
    <text evidence="2">The sequence shown here is derived from an EMBL/GenBank/DDBJ whole genome shotgun (WGS) entry which is preliminary data.</text>
</comment>
<keyword evidence="1" id="KW-0106">Calcium</keyword>
<evidence type="ECO:0000313" key="2">
    <source>
        <dbReference type="EMBL" id="CAL5981237.1"/>
    </source>
</evidence>
<dbReference type="InterPro" id="IPR018247">
    <property type="entry name" value="EF_Hand_1_Ca_BS"/>
</dbReference>
<dbReference type="PROSITE" id="PS00018">
    <property type="entry name" value="EF_HAND_1"/>
    <property type="match status" value="1"/>
</dbReference>
<protein>
    <submittedName>
        <fullName evidence="2">EF-hand_domain pair</fullName>
    </submittedName>
</protein>
<evidence type="ECO:0000313" key="3">
    <source>
        <dbReference type="Proteomes" id="UP001642409"/>
    </source>
</evidence>